<organism evidence="2 3">
    <name type="scientific">Candidatus Falkowbacteria bacterium CG10_big_fil_rev_8_21_14_0_10_37_18</name>
    <dbReference type="NCBI Taxonomy" id="1974562"/>
    <lineage>
        <taxon>Bacteria</taxon>
        <taxon>Candidatus Falkowiibacteriota</taxon>
    </lineage>
</organism>
<dbReference type="Pfam" id="PF00535">
    <property type="entry name" value="Glycos_transf_2"/>
    <property type="match status" value="1"/>
</dbReference>
<dbReference type="InterPro" id="IPR001173">
    <property type="entry name" value="Glyco_trans_2-like"/>
</dbReference>
<reference evidence="3" key="1">
    <citation type="submission" date="2017-09" db="EMBL/GenBank/DDBJ databases">
        <title>Depth-based differentiation of microbial function through sediment-hosted aquifers and enrichment of novel symbionts in the deep terrestrial subsurface.</title>
        <authorList>
            <person name="Probst A.J."/>
            <person name="Ladd B."/>
            <person name="Jarett J.K."/>
            <person name="Geller-Mcgrath D.E."/>
            <person name="Sieber C.M.K."/>
            <person name="Emerson J.B."/>
            <person name="Anantharaman K."/>
            <person name="Thomas B.C."/>
            <person name="Malmstrom R."/>
            <person name="Stieglmeier M."/>
            <person name="Klingl A."/>
            <person name="Woyke T."/>
            <person name="Ryan C.M."/>
            <person name="Banfield J.F."/>
        </authorList>
    </citation>
    <scope>NUCLEOTIDE SEQUENCE [LARGE SCALE GENOMIC DNA]</scope>
</reference>
<evidence type="ECO:0000313" key="3">
    <source>
        <dbReference type="Proteomes" id="UP000229972"/>
    </source>
</evidence>
<dbReference type="SUPFAM" id="SSF53448">
    <property type="entry name" value="Nucleotide-diphospho-sugar transferases"/>
    <property type="match status" value="1"/>
</dbReference>
<name>A0A2H0V936_9BACT</name>
<dbReference type="Gene3D" id="3.90.550.10">
    <property type="entry name" value="Spore Coat Polysaccharide Biosynthesis Protein SpsA, Chain A"/>
    <property type="match status" value="1"/>
</dbReference>
<evidence type="ECO:0000313" key="2">
    <source>
        <dbReference type="EMBL" id="PIR95583.1"/>
    </source>
</evidence>
<comment type="caution">
    <text evidence="2">The sequence shown here is derived from an EMBL/GenBank/DDBJ whole genome shotgun (WGS) entry which is preliminary data.</text>
</comment>
<dbReference type="AlphaFoldDB" id="A0A2H0V936"/>
<dbReference type="PANTHER" id="PTHR43179">
    <property type="entry name" value="RHAMNOSYLTRANSFERASE WBBL"/>
    <property type="match status" value="1"/>
</dbReference>
<dbReference type="EMBL" id="PFAL01000015">
    <property type="protein sequence ID" value="PIR95583.1"/>
    <property type="molecule type" value="Genomic_DNA"/>
</dbReference>
<dbReference type="Proteomes" id="UP000229972">
    <property type="component" value="Unassembled WGS sequence"/>
</dbReference>
<evidence type="ECO:0000259" key="1">
    <source>
        <dbReference type="Pfam" id="PF00535"/>
    </source>
</evidence>
<feature type="domain" description="Glycosyltransferase 2-like" evidence="1">
    <location>
        <begin position="4"/>
        <end position="115"/>
    </location>
</feature>
<proteinExistence type="predicted"/>
<dbReference type="PANTHER" id="PTHR43179:SF7">
    <property type="entry name" value="RHAMNOSYLTRANSFERASE WBBL"/>
    <property type="match status" value="1"/>
</dbReference>
<gene>
    <name evidence="2" type="ORF">COT93_01475</name>
</gene>
<accession>A0A2H0V936</accession>
<protein>
    <recommendedName>
        <fullName evidence="1">Glycosyltransferase 2-like domain-containing protein</fullName>
    </recommendedName>
</protein>
<sequence length="277" mass="32175">MLLSVVIVSWQVKDKLRINLQSLFGSVTDFEWEVFVVDNGSEDGSAEMVRQEFPTVHLIANLDNRGFAQANNQAIKEAKGDFILLLNPDMSVRADTLNNIVHWAQNNSQATVTGCKLLGEEGVIVPQVRRFPDFWDQLAVTFKLPHFWPAVVNGYLCSDFNYEQASKVDSVRGSFFLINRENFRRLSDGQDAFLDERYFIWFEEVDFCRQVNKLGGEVWYTPTASCHDYVGQSFAQVKRSQTQKYFSESMLKYFQKWESKWKYIILKIAWKLVKIFV</sequence>
<dbReference type="InterPro" id="IPR029044">
    <property type="entry name" value="Nucleotide-diphossugar_trans"/>
</dbReference>